<evidence type="ECO:0000256" key="6">
    <source>
        <dbReference type="HAMAP-Rule" id="MF_00081"/>
    </source>
</evidence>
<dbReference type="InParanoid" id="A0A7L4YJ42"/>
<dbReference type="InterPro" id="IPR036390">
    <property type="entry name" value="WH_DNA-bd_sf"/>
</dbReference>
<sequence>MTAEERRLEVLRAVVEDFVSTNEPVGSRAIVERHALGVSAATVRNDMAALEDEGYITHPHTSAGRIPTDKGYRLFVDRLSDLKPLSAPERRAIETFIDGAVDLDDVLRRSVRLLAQLTKQAAVISYPSLSRSSMRHVELVQLAPRRVMVVMITDSGRVEQRVVELPEDIDATDVLALRTTLGDALAGVRLTDLGDIAGGLLEQVEPRLRPAMGVLVGVLVESLIEPSVDRIVIGGAANLTRNFTDFQHSLGEVLEALEEHVVLLKLIEESANPEGVRVSIGQENTTPGLRSTSVVATGYGEHGGRLGGIGVVGPTRMDYAANMGAVLTVARYVGRLIHTG</sequence>
<evidence type="ECO:0000256" key="4">
    <source>
        <dbReference type="ARBA" id="ARBA00023163"/>
    </source>
</evidence>
<dbReference type="AlphaFoldDB" id="A0A7L4YJ42"/>
<keyword evidence="1 6" id="KW-0678">Repressor</keyword>
<dbReference type="Gene3D" id="3.30.390.60">
    <property type="entry name" value="Heat-inducible transcription repressor hrca homolog, domain 3"/>
    <property type="match status" value="1"/>
</dbReference>
<dbReference type="InterPro" id="IPR002571">
    <property type="entry name" value="HrcA"/>
</dbReference>
<proteinExistence type="inferred from homology"/>
<evidence type="ECO:0000313" key="9">
    <source>
        <dbReference type="Proteomes" id="UP000463857"/>
    </source>
</evidence>
<dbReference type="RefSeq" id="WP_159542698.1">
    <property type="nucleotide sequence ID" value="NZ_CP047156.1"/>
</dbReference>
<evidence type="ECO:0000256" key="3">
    <source>
        <dbReference type="ARBA" id="ARBA00023016"/>
    </source>
</evidence>
<comment type="function">
    <text evidence="5 6">Negative regulator of class I heat shock genes (grpE-dnaK-dnaJ and groELS operons). Prevents heat-shock induction of these operons.</text>
</comment>
<dbReference type="Gene3D" id="1.10.10.10">
    <property type="entry name" value="Winged helix-like DNA-binding domain superfamily/Winged helix DNA-binding domain"/>
    <property type="match status" value="1"/>
</dbReference>
<feature type="domain" description="Heat-inducible transcription repressor HrcA C-terminal" evidence="7">
    <location>
        <begin position="104"/>
        <end position="321"/>
    </location>
</feature>
<accession>A0A7L4YJ42</accession>
<evidence type="ECO:0000313" key="8">
    <source>
        <dbReference type="EMBL" id="QHB99330.1"/>
    </source>
</evidence>
<protein>
    <recommendedName>
        <fullName evidence="6">Heat-inducible transcription repressor HrcA</fullName>
    </recommendedName>
</protein>
<dbReference type="GO" id="GO:0003677">
    <property type="term" value="F:DNA binding"/>
    <property type="evidence" value="ECO:0007669"/>
    <property type="project" value="InterPro"/>
</dbReference>
<dbReference type="FunFam" id="1.10.10.10:FF:000049">
    <property type="entry name" value="Heat-inducible transcription repressor HrcA"/>
    <property type="match status" value="1"/>
</dbReference>
<dbReference type="InterPro" id="IPR023120">
    <property type="entry name" value="WHTH_transcript_rep_HrcA_IDD"/>
</dbReference>
<dbReference type="SUPFAM" id="SSF55781">
    <property type="entry name" value="GAF domain-like"/>
    <property type="match status" value="1"/>
</dbReference>
<dbReference type="HAMAP" id="MF_00081">
    <property type="entry name" value="HrcA"/>
    <property type="match status" value="1"/>
</dbReference>
<dbReference type="SUPFAM" id="SSF46785">
    <property type="entry name" value="Winged helix' DNA-binding domain"/>
    <property type="match status" value="1"/>
</dbReference>
<dbReference type="PANTHER" id="PTHR34824:SF1">
    <property type="entry name" value="HEAT-INDUCIBLE TRANSCRIPTION REPRESSOR HRCA"/>
    <property type="match status" value="1"/>
</dbReference>
<name>A0A7L4YJ42_9ACTN</name>
<dbReference type="EMBL" id="CP047156">
    <property type="protein sequence ID" value="QHB99330.1"/>
    <property type="molecule type" value="Genomic_DNA"/>
</dbReference>
<dbReference type="Gene3D" id="3.30.450.40">
    <property type="match status" value="1"/>
</dbReference>
<dbReference type="PIRSF" id="PIRSF005485">
    <property type="entry name" value="HrcA"/>
    <property type="match status" value="1"/>
</dbReference>
<dbReference type="InterPro" id="IPR029016">
    <property type="entry name" value="GAF-like_dom_sf"/>
</dbReference>
<keyword evidence="4 6" id="KW-0804">Transcription</keyword>
<dbReference type="Proteomes" id="UP000463857">
    <property type="component" value="Chromosome"/>
</dbReference>
<dbReference type="PANTHER" id="PTHR34824">
    <property type="entry name" value="HEAT-INDUCIBLE TRANSCRIPTION REPRESSOR HRCA"/>
    <property type="match status" value="1"/>
</dbReference>
<gene>
    <name evidence="6 8" type="primary">hrcA</name>
    <name evidence="8" type="ORF">EK0264_02870</name>
</gene>
<dbReference type="OrthoDB" id="9783139at2"/>
<keyword evidence="9" id="KW-1185">Reference proteome</keyword>
<evidence type="ECO:0000256" key="5">
    <source>
        <dbReference type="ARBA" id="ARBA00055319"/>
    </source>
</evidence>
<evidence type="ECO:0000256" key="2">
    <source>
        <dbReference type="ARBA" id="ARBA00023015"/>
    </source>
</evidence>
<comment type="similarity">
    <text evidence="6">Belongs to the HrcA family.</text>
</comment>
<dbReference type="NCBIfam" id="TIGR00331">
    <property type="entry name" value="hrcA"/>
    <property type="match status" value="1"/>
</dbReference>
<dbReference type="Pfam" id="PF01628">
    <property type="entry name" value="HrcA"/>
    <property type="match status" value="1"/>
</dbReference>
<dbReference type="InterPro" id="IPR036388">
    <property type="entry name" value="WH-like_DNA-bd_sf"/>
</dbReference>
<keyword evidence="3 6" id="KW-0346">Stress response</keyword>
<dbReference type="InterPro" id="IPR021153">
    <property type="entry name" value="HrcA_C"/>
</dbReference>
<reference evidence="8 9" key="1">
    <citation type="journal article" date="2018" name="Int. J. Syst. Evol. Microbiol.">
        <title>Epidermidibacterium keratini gen. nov., sp. nov., a member of the family Sporichthyaceae, isolated from keratin epidermis.</title>
        <authorList>
            <person name="Lee D.G."/>
            <person name="Trujillo M.E."/>
            <person name="Kang S."/>
            <person name="Nam J.J."/>
            <person name="Kim Y.J."/>
        </authorList>
    </citation>
    <scope>NUCLEOTIDE SEQUENCE [LARGE SCALE GENOMIC DNA]</scope>
    <source>
        <strain evidence="8 9">EPI-7</strain>
    </source>
</reference>
<keyword evidence="2 6" id="KW-0805">Transcription regulation</keyword>
<evidence type="ECO:0000256" key="1">
    <source>
        <dbReference type="ARBA" id="ARBA00022491"/>
    </source>
</evidence>
<organism evidence="8 9">
    <name type="scientific">Epidermidibacterium keratini</name>
    <dbReference type="NCBI Taxonomy" id="1891644"/>
    <lineage>
        <taxon>Bacteria</taxon>
        <taxon>Bacillati</taxon>
        <taxon>Actinomycetota</taxon>
        <taxon>Actinomycetes</taxon>
        <taxon>Sporichthyales</taxon>
        <taxon>Sporichthyaceae</taxon>
        <taxon>Epidermidibacterium</taxon>
    </lineage>
</organism>
<dbReference type="GO" id="GO:0045892">
    <property type="term" value="P:negative regulation of DNA-templated transcription"/>
    <property type="evidence" value="ECO:0007669"/>
    <property type="project" value="UniProtKB-UniRule"/>
</dbReference>
<evidence type="ECO:0000259" key="7">
    <source>
        <dbReference type="Pfam" id="PF01628"/>
    </source>
</evidence>
<dbReference type="KEGG" id="eke:EK0264_02870"/>